<protein>
    <submittedName>
        <fullName evidence="1">Uncharacterized protein</fullName>
    </submittedName>
</protein>
<dbReference type="VEuPathDB" id="FungiDB:JI435_162970"/>
<accession>A0A7U2ID25</accession>
<evidence type="ECO:0000313" key="1">
    <source>
        <dbReference type="EMBL" id="QRD07612.1"/>
    </source>
</evidence>
<dbReference type="AlphaFoldDB" id="A0A7U2ID25"/>
<name>A0A7U2ID25_PHANO</name>
<keyword evidence="2" id="KW-1185">Reference proteome</keyword>
<dbReference type="Proteomes" id="UP000663193">
    <property type="component" value="Chromosome 23"/>
</dbReference>
<dbReference type="EMBL" id="CP069045">
    <property type="protein sequence ID" value="QRD07612.1"/>
    <property type="molecule type" value="Genomic_DNA"/>
</dbReference>
<gene>
    <name evidence="1" type="ORF">JI435_162970</name>
</gene>
<sequence length="223" mass="25243">MPDYLAAFECDAFIESNTQLARELSTERSDRDERLPRVGVGTPPLSWPDSYIASDTQIARELDTANQLGRCSSPEFSATGAIPTTPKARSGCALPCDHSEKQKQCVRVISHVQHPDIKSLEAELVRAFRQANRRLSASQAHESVKHWILHFACKWACFPETTECQQEACSPGTEMRRAQERSSIVFNVRIKAIEMRTYFDNQRKRCSNVPRQLEMWSHCGSEG</sequence>
<proteinExistence type="predicted"/>
<organism evidence="1 2">
    <name type="scientific">Phaeosphaeria nodorum (strain SN15 / ATCC MYA-4574 / FGSC 10173)</name>
    <name type="common">Glume blotch fungus</name>
    <name type="synonym">Parastagonospora nodorum</name>
    <dbReference type="NCBI Taxonomy" id="321614"/>
    <lineage>
        <taxon>Eukaryota</taxon>
        <taxon>Fungi</taxon>
        <taxon>Dikarya</taxon>
        <taxon>Ascomycota</taxon>
        <taxon>Pezizomycotina</taxon>
        <taxon>Dothideomycetes</taxon>
        <taxon>Pleosporomycetidae</taxon>
        <taxon>Pleosporales</taxon>
        <taxon>Pleosporineae</taxon>
        <taxon>Phaeosphaeriaceae</taxon>
        <taxon>Parastagonospora</taxon>
    </lineage>
</organism>
<evidence type="ECO:0000313" key="2">
    <source>
        <dbReference type="Proteomes" id="UP000663193"/>
    </source>
</evidence>
<reference evidence="2" key="1">
    <citation type="journal article" date="2021" name="BMC Genomics">
        <title>Chromosome-level genome assembly and manually-curated proteome of model necrotroph Parastagonospora nodorum Sn15 reveals a genome-wide trove of candidate effector homologs, and redundancy of virulence-related functions within an accessory chromosome.</title>
        <authorList>
            <person name="Bertazzoni S."/>
            <person name="Jones D.A.B."/>
            <person name="Phan H.T."/>
            <person name="Tan K.-C."/>
            <person name="Hane J.K."/>
        </authorList>
    </citation>
    <scope>NUCLEOTIDE SEQUENCE [LARGE SCALE GENOMIC DNA]</scope>
    <source>
        <strain evidence="2">SN15 / ATCC MYA-4574 / FGSC 10173)</strain>
    </source>
</reference>